<dbReference type="RefSeq" id="WP_338249636.1">
    <property type="nucleotide sequence ID" value="NZ_AP028907.1"/>
</dbReference>
<reference evidence="9 10" key="1">
    <citation type="submission" date="2023-09" db="EMBL/GenBank/DDBJ databases">
        <title>Pyrofollis japonicus gen. nov. sp. nov., a novel member of the family Pyrodictiaceae isolated from the Iheya North hydrothermal field.</title>
        <authorList>
            <person name="Miyazaki U."/>
            <person name="Sanari M."/>
            <person name="Tame A."/>
            <person name="Kitajima M."/>
            <person name="Okamoto A."/>
            <person name="Sawayama S."/>
            <person name="Miyazaki J."/>
            <person name="Takai K."/>
            <person name="Nakagawa S."/>
        </authorList>
    </citation>
    <scope>NUCLEOTIDE SEQUENCE [LARGE SCALE GENOMIC DNA]</scope>
    <source>
        <strain evidence="9 10">AV2</strain>
    </source>
</reference>
<keyword evidence="10" id="KW-1185">Reference proteome</keyword>
<evidence type="ECO:0000259" key="8">
    <source>
        <dbReference type="SMART" id="SM00984"/>
    </source>
</evidence>
<dbReference type="PIRSF" id="PIRSF500136">
    <property type="entry name" value="UDP_ManNAc_DH"/>
    <property type="match status" value="1"/>
</dbReference>
<evidence type="ECO:0000313" key="10">
    <source>
        <dbReference type="Proteomes" id="UP001341135"/>
    </source>
</evidence>
<evidence type="ECO:0000256" key="1">
    <source>
        <dbReference type="ARBA" id="ARBA00012935"/>
    </source>
</evidence>
<dbReference type="InterPro" id="IPR036291">
    <property type="entry name" value="NAD(P)-bd_dom_sf"/>
</dbReference>
<dbReference type="Pfam" id="PF00984">
    <property type="entry name" value="UDPG_MGDP_dh"/>
    <property type="match status" value="1"/>
</dbReference>
<dbReference type="InterPro" id="IPR001732">
    <property type="entry name" value="UDP-Glc/GDP-Man_DH_N"/>
</dbReference>
<keyword evidence="4" id="KW-0520">NAD</keyword>
<dbReference type="Gene3D" id="3.40.50.720">
    <property type="entry name" value="NAD(P)-binding Rossmann-like Domain"/>
    <property type="match status" value="2"/>
</dbReference>
<dbReference type="SMART" id="SM00984">
    <property type="entry name" value="UDPG_MGDP_dh_C"/>
    <property type="match status" value="1"/>
</dbReference>
<dbReference type="EC" id="1.1.1.336" evidence="1"/>
<sequence length="449" mass="49876">MDVVDLVLSGQQPLAVCGAGYVGLSLAAVYLRHGIKVILADINEEKLRLIESKKYRYIEHTVEEAINTGLDSGRLQLTTSCEEATRKSRITVVTVPIHLDWDTKTINYTPFVNALKDIARGLKKGDLVIIESSVPPGTTEEIAKPVLEETSGLRAEEDFLLAYSPERIYVGRAVKDIEENYPKIVAGIGPRSTEAAAKLYKKIAKKGVLRLPKPRDAEFEKLAEGVYRDVNIALANELAIAAMKLGVDFYAAREAANTAKPYINIHLPGPGVGGACIPIYPYFLANKLLEKHYIPQLMLTARQINEQMPLVIIKLIEQLATTHKIEKKIAKIAILGVAFRGDIDDTRLSPTHDIVALLRARGYNNIWAHDPFVNYDPILNGLGVRLTNNIYDVLDNADIVIIATRHSIYKDIKLSELLKQTGKHSIVIDTVNYIKIDVKYDKIIVLGLR</sequence>
<organism evidence="9 10">
    <name type="scientific">Pyrodictium abyssi</name>
    <dbReference type="NCBI Taxonomy" id="54256"/>
    <lineage>
        <taxon>Archaea</taxon>
        <taxon>Thermoproteota</taxon>
        <taxon>Thermoprotei</taxon>
        <taxon>Desulfurococcales</taxon>
        <taxon>Pyrodictiaceae</taxon>
        <taxon>Pyrodictium</taxon>
    </lineage>
</organism>
<evidence type="ECO:0000256" key="7">
    <source>
        <dbReference type="PIRNR" id="PIRNR000124"/>
    </source>
</evidence>
<name>A0ABM8IXX1_9CREN</name>
<accession>A0ABM8IXX1</accession>
<dbReference type="InterPro" id="IPR014027">
    <property type="entry name" value="UDP-Glc/GDP-Man_DH_C"/>
</dbReference>
<dbReference type="Pfam" id="PF03721">
    <property type="entry name" value="UDPG_MGDP_dh_N"/>
    <property type="match status" value="1"/>
</dbReference>
<dbReference type="PANTHER" id="PTHR43491:SF5">
    <property type="entry name" value="UDP-N-ACETYL-D-MANNOSAMINE DEHYDROGENASE"/>
    <property type="match status" value="1"/>
</dbReference>
<dbReference type="InterPro" id="IPR028359">
    <property type="entry name" value="UDP_ManNAc/GlcNAc_DH"/>
</dbReference>
<dbReference type="PANTHER" id="PTHR43491">
    <property type="entry name" value="UDP-N-ACETYL-D-MANNOSAMINE DEHYDROGENASE"/>
    <property type="match status" value="1"/>
</dbReference>
<dbReference type="GeneID" id="89289945"/>
<evidence type="ECO:0000313" key="9">
    <source>
        <dbReference type="EMBL" id="BES82375.1"/>
    </source>
</evidence>
<feature type="domain" description="UDP-glucose/GDP-mannose dehydrogenase C-terminal" evidence="8">
    <location>
        <begin position="333"/>
        <end position="436"/>
    </location>
</feature>
<evidence type="ECO:0000256" key="4">
    <source>
        <dbReference type="ARBA" id="ARBA00023027"/>
    </source>
</evidence>
<evidence type="ECO:0000256" key="3">
    <source>
        <dbReference type="ARBA" id="ARBA00023002"/>
    </source>
</evidence>
<comment type="catalytic activity">
    <reaction evidence="6">
        <text>UDP-N-acetyl-alpha-D-mannosamine + 2 NAD(+) + H2O = UDP-N-acetyl-alpha-D-mannosaminouronate + 2 NADH + 3 H(+)</text>
        <dbReference type="Rhea" id="RHEA:25780"/>
        <dbReference type="ChEBI" id="CHEBI:15377"/>
        <dbReference type="ChEBI" id="CHEBI:15378"/>
        <dbReference type="ChEBI" id="CHEBI:57540"/>
        <dbReference type="ChEBI" id="CHEBI:57945"/>
        <dbReference type="ChEBI" id="CHEBI:68623"/>
        <dbReference type="ChEBI" id="CHEBI:70731"/>
        <dbReference type="EC" id="1.1.1.336"/>
    </reaction>
</comment>
<keyword evidence="3" id="KW-0560">Oxidoreductase</keyword>
<evidence type="ECO:0000256" key="2">
    <source>
        <dbReference type="ARBA" id="ARBA00016796"/>
    </source>
</evidence>
<dbReference type="SUPFAM" id="SSF51735">
    <property type="entry name" value="NAD(P)-binding Rossmann-fold domains"/>
    <property type="match status" value="1"/>
</dbReference>
<dbReference type="InterPro" id="IPR008927">
    <property type="entry name" value="6-PGluconate_DH-like_C_sf"/>
</dbReference>
<evidence type="ECO:0000256" key="6">
    <source>
        <dbReference type="ARBA" id="ARBA00049130"/>
    </source>
</evidence>
<proteinExistence type="inferred from homology"/>
<dbReference type="EMBL" id="AP028907">
    <property type="protein sequence ID" value="BES82375.1"/>
    <property type="molecule type" value="Genomic_DNA"/>
</dbReference>
<dbReference type="SUPFAM" id="SSF52413">
    <property type="entry name" value="UDP-glucose/GDP-mannose dehydrogenase C-terminal domain"/>
    <property type="match status" value="1"/>
</dbReference>
<dbReference type="InterPro" id="IPR017476">
    <property type="entry name" value="UDP-Glc/GDP-Man"/>
</dbReference>
<dbReference type="Proteomes" id="UP001341135">
    <property type="component" value="Chromosome"/>
</dbReference>
<protein>
    <recommendedName>
        <fullName evidence="2">UDP-N-acetyl-D-mannosamine dehydrogenase</fullName>
        <ecNumber evidence="1">1.1.1.336</ecNumber>
    </recommendedName>
    <alternativeName>
        <fullName evidence="5">UDP-ManNAc 6-dehydrogenase</fullName>
    </alternativeName>
</protein>
<comment type="similarity">
    <text evidence="7">Belongs to the UDP-glucose/GDP-mannose dehydrogenase family.</text>
</comment>
<dbReference type="InterPro" id="IPR036220">
    <property type="entry name" value="UDP-Glc/GDP-Man_DH_C_sf"/>
</dbReference>
<dbReference type="SUPFAM" id="SSF48179">
    <property type="entry name" value="6-phosphogluconate dehydrogenase C-terminal domain-like"/>
    <property type="match status" value="1"/>
</dbReference>
<dbReference type="InterPro" id="IPR014026">
    <property type="entry name" value="UDP-Glc/GDP-Man_DH_dimer"/>
</dbReference>
<dbReference type="PIRSF" id="PIRSF000124">
    <property type="entry name" value="UDPglc_GDPman_dh"/>
    <property type="match status" value="1"/>
</dbReference>
<gene>
    <name evidence="9" type="ORF">PABY_19420</name>
</gene>
<dbReference type="NCBIfam" id="TIGR03026">
    <property type="entry name" value="NDP-sugDHase"/>
    <property type="match status" value="1"/>
</dbReference>
<dbReference type="Pfam" id="PF03720">
    <property type="entry name" value="UDPG_MGDP_dh_C"/>
    <property type="match status" value="1"/>
</dbReference>
<evidence type="ECO:0000256" key="5">
    <source>
        <dbReference type="ARBA" id="ARBA00030172"/>
    </source>
</evidence>